<keyword evidence="2" id="KW-1185">Reference proteome</keyword>
<dbReference type="AlphaFoldDB" id="A0RX27"/>
<evidence type="ECO:0000313" key="2">
    <source>
        <dbReference type="Proteomes" id="UP000000758"/>
    </source>
</evidence>
<accession>A0RX27</accession>
<dbReference type="Proteomes" id="UP000000758">
    <property type="component" value="Chromosome"/>
</dbReference>
<gene>
    <name evidence="1" type="ordered locus">CENSYa_1271</name>
</gene>
<evidence type="ECO:0008006" key="3">
    <source>
        <dbReference type="Google" id="ProtNLM"/>
    </source>
</evidence>
<dbReference type="HOGENOM" id="CLU_3353812_0_0_2"/>
<name>A0RX27_CENSY</name>
<dbReference type="KEGG" id="csy:CENSYa_1271"/>
<dbReference type="EMBL" id="DP000238">
    <property type="protein sequence ID" value="ABK77894.1"/>
    <property type="molecule type" value="Genomic_DNA"/>
</dbReference>
<evidence type="ECO:0000313" key="1">
    <source>
        <dbReference type="EMBL" id="ABK77894.1"/>
    </source>
</evidence>
<reference evidence="1 2" key="1">
    <citation type="journal article" date="2006" name="Proc. Natl. Acad. Sci. U.S.A.">
        <title>Genomic analysis of the uncultivated marine crenarchaeote Cenarchaeum symbiosum.</title>
        <authorList>
            <person name="Hallam S.J."/>
            <person name="Konstantinidis K.T."/>
            <person name="Putnam N."/>
            <person name="Schleper C."/>
            <person name="Watanabe Y."/>
            <person name="Sugahara J."/>
            <person name="Preston C."/>
            <person name="de la Torre J."/>
            <person name="Richardson P.M."/>
            <person name="DeLong E.F."/>
        </authorList>
    </citation>
    <scope>NUCLEOTIDE SEQUENCE [LARGE SCALE GENOMIC DNA]</scope>
    <source>
        <strain evidence="2">A</strain>
    </source>
</reference>
<protein>
    <recommendedName>
        <fullName evidence="3">Thioredoxin</fullName>
    </recommendedName>
</protein>
<sequence>MDATPSFFIFNDEQVIKIRGNQPVDAFRMAIDELSG</sequence>
<proteinExistence type="predicted"/>
<dbReference type="EnsemblBacteria" id="ABK77894">
    <property type="protein sequence ID" value="ABK77894"/>
    <property type="gene ID" value="CENSYa_1271"/>
</dbReference>
<dbReference type="STRING" id="414004.CENSYa_1271"/>
<organism evidence="1 2">
    <name type="scientific">Cenarchaeum symbiosum (strain A)</name>
    <dbReference type="NCBI Taxonomy" id="414004"/>
    <lineage>
        <taxon>Archaea</taxon>
        <taxon>Nitrososphaerota</taxon>
        <taxon>Candidatus Cenarchaeales</taxon>
        <taxon>Candidatus Cenarchaeaceae</taxon>
        <taxon>Candidatus Cenarchaeum</taxon>
    </lineage>
</organism>